<keyword evidence="4 5" id="KW-0560">Oxidoreductase</keyword>
<dbReference type="InterPro" id="IPR010960">
    <property type="entry name" value="Flavocytochrome_c"/>
</dbReference>
<dbReference type="Pfam" id="PF00890">
    <property type="entry name" value="FAD_binding_2"/>
    <property type="match status" value="1"/>
</dbReference>
<dbReference type="PANTHER" id="PTHR43400:SF10">
    <property type="entry name" value="3-OXOSTEROID 1-DEHYDROGENASE"/>
    <property type="match status" value="1"/>
</dbReference>
<comment type="similarity">
    <text evidence="5">Belongs to the FAD-dependent oxidoreductase 2 family. FRD/SDH subfamily.</text>
</comment>
<evidence type="ECO:0000256" key="1">
    <source>
        <dbReference type="ARBA" id="ARBA00001974"/>
    </source>
</evidence>
<evidence type="ECO:0000256" key="2">
    <source>
        <dbReference type="ARBA" id="ARBA00022630"/>
    </source>
</evidence>
<name>A0A5E6ZWC8_PSEFL</name>
<dbReference type="GO" id="GO:0010181">
    <property type="term" value="F:FMN binding"/>
    <property type="evidence" value="ECO:0007669"/>
    <property type="project" value="InterPro"/>
</dbReference>
<proteinExistence type="inferred from homology"/>
<dbReference type="InterPro" id="IPR050315">
    <property type="entry name" value="FAD-oxidoreductase_2"/>
</dbReference>
<evidence type="ECO:0000256" key="5">
    <source>
        <dbReference type="RuleBase" id="RU366062"/>
    </source>
</evidence>
<evidence type="ECO:0000259" key="6">
    <source>
        <dbReference type="Pfam" id="PF00890"/>
    </source>
</evidence>
<evidence type="ECO:0000256" key="3">
    <source>
        <dbReference type="ARBA" id="ARBA00022827"/>
    </source>
</evidence>
<dbReference type="RefSeq" id="WP_150762913.1">
    <property type="nucleotide sequence ID" value="NZ_CABVHW010000001.1"/>
</dbReference>
<dbReference type="GO" id="GO:0016491">
    <property type="term" value="F:oxidoreductase activity"/>
    <property type="evidence" value="ECO:0007669"/>
    <property type="project" value="UniProtKB-KW"/>
</dbReference>
<dbReference type="Proteomes" id="UP000381093">
    <property type="component" value="Unassembled WGS sequence"/>
</dbReference>
<accession>A0A5E6ZWC8</accession>
<dbReference type="Gene3D" id="3.90.700.10">
    <property type="entry name" value="Succinate dehydrogenase/fumarate reductase flavoprotein, catalytic domain"/>
    <property type="match status" value="1"/>
</dbReference>
<dbReference type="PRINTS" id="PR00368">
    <property type="entry name" value="FADPNR"/>
</dbReference>
<dbReference type="NCBIfam" id="TIGR01813">
    <property type="entry name" value="flavo_cyto_c"/>
    <property type="match status" value="1"/>
</dbReference>
<dbReference type="EC" id="1.3.99.33" evidence="7"/>
<dbReference type="InterPro" id="IPR027477">
    <property type="entry name" value="Succ_DH/fumarate_Rdtase_cat_sf"/>
</dbReference>
<feature type="domain" description="FAD-dependent oxidoreductase 2 FAD-binding" evidence="6">
    <location>
        <begin position="7"/>
        <end position="438"/>
    </location>
</feature>
<dbReference type="SUPFAM" id="SSF51905">
    <property type="entry name" value="FAD/NAD(P)-binding domain"/>
    <property type="match status" value="1"/>
</dbReference>
<dbReference type="GO" id="GO:0008202">
    <property type="term" value="P:steroid metabolic process"/>
    <property type="evidence" value="ECO:0007669"/>
    <property type="project" value="UniProtKB-ARBA"/>
</dbReference>
<dbReference type="AlphaFoldDB" id="A0A5E6ZWC8"/>
<sequence length="459" mass="49685">MNGYECDLLVIGGGLAGFCAALTAAQAGWQVVVLEKTAQTGGSSAMSGGCLAFAGTDLQRAHGIEDSSRLLFDDLVDVGKGECDEALVKLYTDHQLETYQWLKDNGVVFADVIEAASGQSVPRVHNVDPADMVRQLQQAALATDLVDVWLHSRARRLLREEGGRVVGASVERNGETVQIMARKAVLLASGGFVQDRALIHRFVPQYDNAVFIGGEGNEGDGLRMAWALGADVRDLPYIKGTFGKHPMDEHNHHACLAVYKGAIAVNQEGRRFVDESQSYKLLGDAVMQQSFGVGYQILDQDIMHSGDNQVRILDFTRRLEEGLFVEAQTLEQLARLIEVPEDVLLAEVAAYNDAVRQGQTPEFGRQHLVHQHGQLRTLERPPFYAYPSTAAVFGTYCGVIVDTRLRVIDVFAEPIEGLLAAGEMIGGFHGAAYMTGSALGKAAVFGRLAGAWLGNANEG</sequence>
<dbReference type="Gene3D" id="3.50.50.60">
    <property type="entry name" value="FAD/NAD(P)-binding domain"/>
    <property type="match status" value="1"/>
</dbReference>
<dbReference type="InterPro" id="IPR003953">
    <property type="entry name" value="FAD-dep_OxRdtase_2_FAD-bd"/>
</dbReference>
<dbReference type="SUPFAM" id="SSF56425">
    <property type="entry name" value="Succinate dehydrogenase/fumarate reductase flavoprotein, catalytic domain"/>
    <property type="match status" value="1"/>
</dbReference>
<keyword evidence="2 5" id="KW-0285">Flavoprotein</keyword>
<organism evidence="7 8">
    <name type="scientific">Pseudomonas fluorescens</name>
    <dbReference type="NCBI Taxonomy" id="294"/>
    <lineage>
        <taxon>Bacteria</taxon>
        <taxon>Pseudomonadati</taxon>
        <taxon>Pseudomonadota</taxon>
        <taxon>Gammaproteobacteria</taxon>
        <taxon>Pseudomonadales</taxon>
        <taxon>Pseudomonadaceae</taxon>
        <taxon>Pseudomonas</taxon>
    </lineage>
</organism>
<comment type="cofactor">
    <cofactor evidence="1">
        <name>FAD</name>
        <dbReference type="ChEBI" id="CHEBI:57692"/>
    </cofactor>
</comment>
<gene>
    <name evidence="7" type="primary">urdA</name>
    <name evidence="7" type="ORF">PS710_00371</name>
</gene>
<dbReference type="EMBL" id="CABVHW010000001">
    <property type="protein sequence ID" value="VVN70185.1"/>
    <property type="molecule type" value="Genomic_DNA"/>
</dbReference>
<keyword evidence="3 5" id="KW-0274">FAD</keyword>
<dbReference type="PANTHER" id="PTHR43400">
    <property type="entry name" value="FUMARATE REDUCTASE"/>
    <property type="match status" value="1"/>
</dbReference>
<protein>
    <submittedName>
        <fullName evidence="7">Urocanate reductase</fullName>
        <ecNumber evidence="7">1.3.99.33</ecNumber>
    </submittedName>
</protein>
<evidence type="ECO:0000256" key="4">
    <source>
        <dbReference type="ARBA" id="ARBA00023002"/>
    </source>
</evidence>
<reference evidence="7 8" key="1">
    <citation type="submission" date="2019-09" db="EMBL/GenBank/DDBJ databases">
        <authorList>
            <person name="Chandra G."/>
            <person name="Truman W A."/>
        </authorList>
    </citation>
    <scope>NUCLEOTIDE SEQUENCE [LARGE SCALE GENOMIC DNA]</scope>
    <source>
        <strain evidence="7">PS710</strain>
    </source>
</reference>
<evidence type="ECO:0000313" key="7">
    <source>
        <dbReference type="EMBL" id="VVN70185.1"/>
    </source>
</evidence>
<dbReference type="InterPro" id="IPR036188">
    <property type="entry name" value="FAD/NAD-bd_sf"/>
</dbReference>
<evidence type="ECO:0000313" key="8">
    <source>
        <dbReference type="Proteomes" id="UP000381093"/>
    </source>
</evidence>